<dbReference type="Proteomes" id="UP000315295">
    <property type="component" value="Unassembled WGS sequence"/>
</dbReference>
<dbReference type="AlphaFoldDB" id="A0A540KNE5"/>
<organism evidence="2 3">
    <name type="scientific">Malus baccata</name>
    <name type="common">Siberian crab apple</name>
    <name type="synonym">Pyrus baccata</name>
    <dbReference type="NCBI Taxonomy" id="106549"/>
    <lineage>
        <taxon>Eukaryota</taxon>
        <taxon>Viridiplantae</taxon>
        <taxon>Streptophyta</taxon>
        <taxon>Embryophyta</taxon>
        <taxon>Tracheophyta</taxon>
        <taxon>Spermatophyta</taxon>
        <taxon>Magnoliopsida</taxon>
        <taxon>eudicotyledons</taxon>
        <taxon>Gunneridae</taxon>
        <taxon>Pentapetalae</taxon>
        <taxon>rosids</taxon>
        <taxon>fabids</taxon>
        <taxon>Rosales</taxon>
        <taxon>Rosaceae</taxon>
        <taxon>Amygdaloideae</taxon>
        <taxon>Maleae</taxon>
        <taxon>Malus</taxon>
    </lineage>
</organism>
<keyword evidence="3" id="KW-1185">Reference proteome</keyword>
<comment type="caution">
    <text evidence="2">The sequence shown here is derived from an EMBL/GenBank/DDBJ whole genome shotgun (WGS) entry which is preliminary data.</text>
</comment>
<dbReference type="EMBL" id="VIEB01001074">
    <property type="protein sequence ID" value="TQD75748.1"/>
    <property type="molecule type" value="Genomic_DNA"/>
</dbReference>
<gene>
    <name evidence="2" type="ORF">C1H46_038721</name>
</gene>
<accession>A0A540KNE5</accession>
<name>A0A540KNE5_MALBA</name>
<evidence type="ECO:0000256" key="1">
    <source>
        <dbReference type="SAM" id="MobiDB-lite"/>
    </source>
</evidence>
<sequence length="87" mass="10094">MTSDFFRRLCSRHCRCVRDSTWKNETASRRRQDCGGSARDTTAACETRPGRTRQPATDVKIVEVDDEFDYSIRLEQFEIDGVAKEMK</sequence>
<reference evidence="2 3" key="1">
    <citation type="journal article" date="2019" name="G3 (Bethesda)">
        <title>Sequencing of a Wild Apple (Malus baccata) Genome Unravels the Differences Between Cultivated and Wild Apple Species Regarding Disease Resistance and Cold Tolerance.</title>
        <authorList>
            <person name="Chen X."/>
        </authorList>
    </citation>
    <scope>NUCLEOTIDE SEQUENCE [LARGE SCALE GENOMIC DNA]</scope>
    <source>
        <strain evidence="3">cv. Shandingzi</strain>
        <tissue evidence="2">Leaves</tissue>
    </source>
</reference>
<proteinExistence type="predicted"/>
<evidence type="ECO:0000313" key="3">
    <source>
        <dbReference type="Proteomes" id="UP000315295"/>
    </source>
</evidence>
<protein>
    <submittedName>
        <fullName evidence="2">Uncharacterized protein</fullName>
    </submittedName>
</protein>
<feature type="region of interest" description="Disordered" evidence="1">
    <location>
        <begin position="31"/>
        <end position="53"/>
    </location>
</feature>
<evidence type="ECO:0000313" key="2">
    <source>
        <dbReference type="EMBL" id="TQD75748.1"/>
    </source>
</evidence>